<keyword evidence="2" id="KW-0812">Transmembrane</keyword>
<dbReference type="EMBL" id="VNHO01000019">
    <property type="protein sequence ID" value="TYP52420.1"/>
    <property type="molecule type" value="Genomic_DNA"/>
</dbReference>
<accession>A0A5S5AM60</accession>
<dbReference type="AlphaFoldDB" id="A0A5S5AM60"/>
<dbReference type="Proteomes" id="UP000322294">
    <property type="component" value="Unassembled WGS sequence"/>
</dbReference>
<gene>
    <name evidence="3" type="ORF">LZ11_01764</name>
</gene>
<evidence type="ECO:0000313" key="4">
    <source>
        <dbReference type="Proteomes" id="UP000322294"/>
    </source>
</evidence>
<dbReference type="OrthoDB" id="2113067at2"/>
<proteinExistence type="predicted"/>
<comment type="caution">
    <text evidence="3">The sequence shown here is derived from an EMBL/GenBank/DDBJ whole genome shotgun (WGS) entry which is preliminary data.</text>
</comment>
<reference evidence="3 4" key="1">
    <citation type="submission" date="2019-07" db="EMBL/GenBank/DDBJ databases">
        <title>Genomic Encyclopedia of Type Strains, Phase I: the one thousand microbial genomes (KMG-I) project.</title>
        <authorList>
            <person name="Kyrpides N."/>
        </authorList>
    </citation>
    <scope>NUCLEOTIDE SEQUENCE [LARGE SCALE GENOMIC DNA]</scope>
    <source>
        <strain evidence="3 4">DSM 16647</strain>
    </source>
</reference>
<evidence type="ECO:0000256" key="1">
    <source>
        <dbReference type="SAM" id="MobiDB-lite"/>
    </source>
</evidence>
<keyword evidence="2" id="KW-1133">Transmembrane helix</keyword>
<keyword evidence="2" id="KW-0472">Membrane</keyword>
<evidence type="ECO:0000313" key="3">
    <source>
        <dbReference type="EMBL" id="TYP52420.1"/>
    </source>
</evidence>
<sequence length="187" mass="20831">MKKEKRKISRRAIIITLSLLLALIISAHYILVNKAFDLVFPDYPGKVSESGREDQPPDTDIKPPDMPGSPEVDIHETGPEEGQTSPITPAKSEKSKKPSGSTPGKTTEDISIDEISKNISFSDKRRILRLVAGRLTGNDIKYLLGLLKGGLTESEKEEAVKLAFSRFTPEEIEEIRALYKKYKHLAE</sequence>
<feature type="compositionally biased region" description="Basic and acidic residues" evidence="1">
    <location>
        <begin position="49"/>
        <end position="63"/>
    </location>
</feature>
<feature type="region of interest" description="Disordered" evidence="1">
    <location>
        <begin position="47"/>
        <end position="109"/>
    </location>
</feature>
<organism evidence="3 4">
    <name type="scientific">Thermosediminibacter litoriperuensis</name>
    <dbReference type="NCBI Taxonomy" id="291989"/>
    <lineage>
        <taxon>Bacteria</taxon>
        <taxon>Bacillati</taxon>
        <taxon>Bacillota</taxon>
        <taxon>Clostridia</taxon>
        <taxon>Thermosediminibacterales</taxon>
        <taxon>Thermosediminibacteraceae</taxon>
        <taxon>Thermosediminibacter</taxon>
    </lineage>
</organism>
<feature type="transmembrane region" description="Helical" evidence="2">
    <location>
        <begin position="12"/>
        <end position="31"/>
    </location>
</feature>
<dbReference type="RefSeq" id="WP_148867486.1">
    <property type="nucleotide sequence ID" value="NZ_VNHO01000019.1"/>
</dbReference>
<keyword evidence="4" id="KW-1185">Reference proteome</keyword>
<protein>
    <submittedName>
        <fullName evidence="3">Uncharacterized protein</fullName>
    </submittedName>
</protein>
<evidence type="ECO:0000256" key="2">
    <source>
        <dbReference type="SAM" id="Phobius"/>
    </source>
</evidence>
<name>A0A5S5AM60_9FIRM</name>